<feature type="compositionally biased region" description="Low complexity" evidence="1">
    <location>
        <begin position="29"/>
        <end position="49"/>
    </location>
</feature>
<protein>
    <submittedName>
        <fullName evidence="2">Uncharacterized protein</fullName>
    </submittedName>
</protein>
<organism evidence="2 3">
    <name type="scientific">Laccaria amethystina LaAM-08-1</name>
    <dbReference type="NCBI Taxonomy" id="1095629"/>
    <lineage>
        <taxon>Eukaryota</taxon>
        <taxon>Fungi</taxon>
        <taxon>Dikarya</taxon>
        <taxon>Basidiomycota</taxon>
        <taxon>Agaricomycotina</taxon>
        <taxon>Agaricomycetes</taxon>
        <taxon>Agaricomycetidae</taxon>
        <taxon>Agaricales</taxon>
        <taxon>Agaricineae</taxon>
        <taxon>Hydnangiaceae</taxon>
        <taxon>Laccaria</taxon>
    </lineage>
</organism>
<evidence type="ECO:0000256" key="1">
    <source>
        <dbReference type="SAM" id="MobiDB-lite"/>
    </source>
</evidence>
<feature type="compositionally biased region" description="Low complexity" evidence="1">
    <location>
        <begin position="58"/>
        <end position="70"/>
    </location>
</feature>
<accession>A0A0C9X9N8</accession>
<feature type="non-terminal residue" evidence="2">
    <location>
        <position position="1"/>
    </location>
</feature>
<proteinExistence type="predicted"/>
<evidence type="ECO:0000313" key="2">
    <source>
        <dbReference type="EMBL" id="KIJ94396.1"/>
    </source>
</evidence>
<dbReference type="AlphaFoldDB" id="A0A0C9X9N8"/>
<name>A0A0C9X9N8_9AGAR</name>
<keyword evidence="3" id="KW-1185">Reference proteome</keyword>
<dbReference type="OrthoDB" id="3063246at2759"/>
<sequence length="157" mass="17129">MAKHNSQSSKESKSSKQSQGWRPWRKLFSKSPSTTPTQSTSSLALLSSTVDSRDQPKSSAQQATLTTTSLDQFHGLASNPPENRQTAPKPGSSTKDSLKVTGRAILTLAKRLPDIADPNPVKIALGLVKLIIEIQKVRRGSSHCSPPDYLPRLWQTI</sequence>
<feature type="compositionally biased region" description="Polar residues" evidence="1">
    <location>
        <begin position="80"/>
        <end position="95"/>
    </location>
</feature>
<gene>
    <name evidence="2" type="ORF">K443DRAFT_683759</name>
</gene>
<dbReference type="EMBL" id="KN838795">
    <property type="protein sequence ID" value="KIJ94396.1"/>
    <property type="molecule type" value="Genomic_DNA"/>
</dbReference>
<dbReference type="HOGENOM" id="CLU_1396538_0_0_1"/>
<feature type="region of interest" description="Disordered" evidence="1">
    <location>
        <begin position="1"/>
        <end position="99"/>
    </location>
</feature>
<reference evidence="2 3" key="1">
    <citation type="submission" date="2014-04" db="EMBL/GenBank/DDBJ databases">
        <authorList>
            <consortium name="DOE Joint Genome Institute"/>
            <person name="Kuo A."/>
            <person name="Kohler A."/>
            <person name="Nagy L.G."/>
            <person name="Floudas D."/>
            <person name="Copeland A."/>
            <person name="Barry K.W."/>
            <person name="Cichocki N."/>
            <person name="Veneault-Fourrey C."/>
            <person name="LaButti K."/>
            <person name="Lindquist E.A."/>
            <person name="Lipzen A."/>
            <person name="Lundell T."/>
            <person name="Morin E."/>
            <person name="Murat C."/>
            <person name="Sun H."/>
            <person name="Tunlid A."/>
            <person name="Henrissat B."/>
            <person name="Grigoriev I.V."/>
            <person name="Hibbett D.S."/>
            <person name="Martin F."/>
            <person name="Nordberg H.P."/>
            <person name="Cantor M.N."/>
            <person name="Hua S.X."/>
        </authorList>
    </citation>
    <scope>NUCLEOTIDE SEQUENCE [LARGE SCALE GENOMIC DNA]</scope>
    <source>
        <strain evidence="2 3">LaAM-08-1</strain>
    </source>
</reference>
<reference evidence="3" key="2">
    <citation type="submission" date="2015-01" db="EMBL/GenBank/DDBJ databases">
        <title>Evolutionary Origins and Diversification of the Mycorrhizal Mutualists.</title>
        <authorList>
            <consortium name="DOE Joint Genome Institute"/>
            <consortium name="Mycorrhizal Genomics Consortium"/>
            <person name="Kohler A."/>
            <person name="Kuo A."/>
            <person name="Nagy L.G."/>
            <person name="Floudas D."/>
            <person name="Copeland A."/>
            <person name="Barry K.W."/>
            <person name="Cichocki N."/>
            <person name="Veneault-Fourrey C."/>
            <person name="LaButti K."/>
            <person name="Lindquist E.A."/>
            <person name="Lipzen A."/>
            <person name="Lundell T."/>
            <person name="Morin E."/>
            <person name="Murat C."/>
            <person name="Riley R."/>
            <person name="Ohm R."/>
            <person name="Sun H."/>
            <person name="Tunlid A."/>
            <person name="Henrissat B."/>
            <person name="Grigoriev I.V."/>
            <person name="Hibbett D.S."/>
            <person name="Martin F."/>
        </authorList>
    </citation>
    <scope>NUCLEOTIDE SEQUENCE [LARGE SCALE GENOMIC DNA]</scope>
    <source>
        <strain evidence="3">LaAM-08-1</strain>
    </source>
</reference>
<dbReference type="Proteomes" id="UP000054477">
    <property type="component" value="Unassembled WGS sequence"/>
</dbReference>
<evidence type="ECO:0000313" key="3">
    <source>
        <dbReference type="Proteomes" id="UP000054477"/>
    </source>
</evidence>